<feature type="transmembrane region" description="Helical" evidence="1">
    <location>
        <begin position="37"/>
        <end position="56"/>
    </location>
</feature>
<accession>A0A1X1BRW5</accession>
<name>A0A1X1BRW5_9GAMM</name>
<dbReference type="AlphaFoldDB" id="A0A1X1BRW5"/>
<dbReference type="EMBL" id="MLFN01000069">
    <property type="protein sequence ID" value="ORM50906.1"/>
    <property type="molecule type" value="Genomic_DNA"/>
</dbReference>
<evidence type="ECO:0000313" key="3">
    <source>
        <dbReference type="Proteomes" id="UP000193933"/>
    </source>
</evidence>
<reference evidence="2 3" key="1">
    <citation type="journal article" date="2017" name="Antonie Van Leeuwenhoek">
        <title>Phylogenomic resolution of the bacterial genus Pantoea and its relationship with Erwinia and Tatumella.</title>
        <authorList>
            <person name="Palmer M."/>
            <person name="Steenkamp E.T."/>
            <person name="Coetzee M.P."/>
            <person name="Chan W.Y."/>
            <person name="van Zyl E."/>
            <person name="De Maayer P."/>
            <person name="Coutinho T.A."/>
            <person name="Blom J."/>
            <person name="Smits T.H."/>
            <person name="Duffy B."/>
            <person name="Venter S.N."/>
        </authorList>
    </citation>
    <scope>NUCLEOTIDE SEQUENCE [LARGE SCALE GENOMIC DNA]</scope>
    <source>
        <strain evidence="2 3">LMG 24534</strain>
    </source>
</reference>
<keyword evidence="1" id="KW-0812">Transmembrane</keyword>
<protein>
    <submittedName>
        <fullName evidence="2">Uncharacterized protein</fullName>
    </submittedName>
</protein>
<gene>
    <name evidence="2" type="ORF">HA41_17590</name>
</gene>
<organism evidence="2 3">
    <name type="scientific">Pantoea conspicua</name>
    <dbReference type="NCBI Taxonomy" id="472705"/>
    <lineage>
        <taxon>Bacteria</taxon>
        <taxon>Pseudomonadati</taxon>
        <taxon>Pseudomonadota</taxon>
        <taxon>Gammaproteobacteria</taxon>
        <taxon>Enterobacterales</taxon>
        <taxon>Erwiniaceae</taxon>
        <taxon>Pantoea</taxon>
    </lineage>
</organism>
<proteinExistence type="predicted"/>
<evidence type="ECO:0000313" key="2">
    <source>
        <dbReference type="EMBL" id="ORM50906.1"/>
    </source>
</evidence>
<keyword evidence="1" id="KW-0472">Membrane</keyword>
<keyword evidence="3" id="KW-1185">Reference proteome</keyword>
<evidence type="ECO:0000256" key="1">
    <source>
        <dbReference type="SAM" id="Phobius"/>
    </source>
</evidence>
<dbReference type="Proteomes" id="UP000193933">
    <property type="component" value="Unassembled WGS sequence"/>
</dbReference>
<comment type="caution">
    <text evidence="2">The sequence shown here is derived from an EMBL/GenBank/DDBJ whole genome shotgun (WGS) entry which is preliminary data.</text>
</comment>
<sequence length="85" mass="10008">MLPASLTIYFYQPQHKLFNELAGVALIIRKTDKKLRFYIIVLIDRINLIFIVATVFNHRSEMYCGPLINPGFKFSEVHHFYGFVE</sequence>
<keyword evidence="1" id="KW-1133">Transmembrane helix</keyword>